<reference evidence="5" key="1">
    <citation type="submission" date="2021-02" db="EMBL/GenBank/DDBJ databases">
        <authorList>
            <person name="Nowell W R."/>
        </authorList>
    </citation>
    <scope>NUCLEOTIDE SEQUENCE</scope>
</reference>
<organism evidence="5 6">
    <name type="scientific">Adineta ricciae</name>
    <name type="common">Rotifer</name>
    <dbReference type="NCBI Taxonomy" id="249248"/>
    <lineage>
        <taxon>Eukaryota</taxon>
        <taxon>Metazoa</taxon>
        <taxon>Spiralia</taxon>
        <taxon>Gnathifera</taxon>
        <taxon>Rotifera</taxon>
        <taxon>Eurotatoria</taxon>
        <taxon>Bdelloidea</taxon>
        <taxon>Adinetida</taxon>
        <taxon>Adinetidae</taxon>
        <taxon>Adineta</taxon>
    </lineage>
</organism>
<dbReference type="InterPro" id="IPR052410">
    <property type="entry name" value="DRC5"/>
</dbReference>
<evidence type="ECO:0000313" key="6">
    <source>
        <dbReference type="Proteomes" id="UP000663852"/>
    </source>
</evidence>
<dbReference type="SUPFAM" id="SSF81383">
    <property type="entry name" value="F-box domain"/>
    <property type="match status" value="1"/>
</dbReference>
<feature type="domain" description="F-box" evidence="4">
    <location>
        <begin position="419"/>
        <end position="465"/>
    </location>
</feature>
<dbReference type="EMBL" id="CAJNOJ010000502">
    <property type="protein sequence ID" value="CAF1469705.1"/>
    <property type="molecule type" value="Genomic_DNA"/>
</dbReference>
<dbReference type="PANTHER" id="PTHR24107">
    <property type="entry name" value="YNEIN REGULATORY COMPLEX SUBUNIT 5"/>
    <property type="match status" value="1"/>
</dbReference>
<dbReference type="CDD" id="cd09917">
    <property type="entry name" value="F-box_SF"/>
    <property type="match status" value="1"/>
</dbReference>
<dbReference type="AlphaFoldDB" id="A0A815QZ56"/>
<evidence type="ECO:0000256" key="3">
    <source>
        <dbReference type="ARBA" id="ARBA00023212"/>
    </source>
</evidence>
<accession>A0A815QZ56</accession>
<evidence type="ECO:0000256" key="2">
    <source>
        <dbReference type="ARBA" id="ARBA00022490"/>
    </source>
</evidence>
<evidence type="ECO:0000313" key="5">
    <source>
        <dbReference type="EMBL" id="CAF1469705.1"/>
    </source>
</evidence>
<name>A0A815QZ56_ADIRI</name>
<protein>
    <recommendedName>
        <fullName evidence="4">F-box domain-containing protein</fullName>
    </recommendedName>
</protein>
<evidence type="ECO:0000256" key="1">
    <source>
        <dbReference type="ARBA" id="ARBA00004245"/>
    </source>
</evidence>
<dbReference type="PANTHER" id="PTHR24107:SF2">
    <property type="entry name" value="NLR FAMILY CARD DOMAIN CONTAINING 3"/>
    <property type="match status" value="1"/>
</dbReference>
<keyword evidence="2" id="KW-0963">Cytoplasm</keyword>
<dbReference type="SMART" id="SM00256">
    <property type="entry name" value="FBOX"/>
    <property type="match status" value="1"/>
</dbReference>
<keyword evidence="3" id="KW-0206">Cytoskeleton</keyword>
<dbReference type="Proteomes" id="UP000663852">
    <property type="component" value="Unassembled WGS sequence"/>
</dbReference>
<dbReference type="SMART" id="SM00368">
    <property type="entry name" value="LRR_RI"/>
    <property type="match status" value="5"/>
</dbReference>
<gene>
    <name evidence="5" type="ORF">EDS130_LOCUS40707</name>
</gene>
<evidence type="ECO:0000259" key="4">
    <source>
        <dbReference type="PROSITE" id="PS50181"/>
    </source>
</evidence>
<dbReference type="Pfam" id="PF13516">
    <property type="entry name" value="LRR_6"/>
    <property type="match status" value="3"/>
</dbReference>
<comment type="caution">
    <text evidence="5">The sequence shown here is derived from an EMBL/GenBank/DDBJ whole genome shotgun (WGS) entry which is preliminary data.</text>
</comment>
<proteinExistence type="predicted"/>
<dbReference type="InterPro" id="IPR032675">
    <property type="entry name" value="LRR_dom_sf"/>
</dbReference>
<dbReference type="Gene3D" id="3.80.10.10">
    <property type="entry name" value="Ribonuclease Inhibitor"/>
    <property type="match status" value="3"/>
</dbReference>
<dbReference type="SUPFAM" id="SSF52047">
    <property type="entry name" value="RNI-like"/>
    <property type="match status" value="1"/>
</dbReference>
<dbReference type="Pfam" id="PF00646">
    <property type="entry name" value="F-box"/>
    <property type="match status" value="1"/>
</dbReference>
<comment type="subcellular location">
    <subcellularLocation>
        <location evidence="1">Cytoplasm</location>
        <location evidence="1">Cytoskeleton</location>
    </subcellularLocation>
</comment>
<dbReference type="InterPro" id="IPR001810">
    <property type="entry name" value="F-box_dom"/>
</dbReference>
<sequence length="997" mass="115203">MIGTNTTKQAYTIVVIKRLTEISASYRIEQNYPENLYDYILVDVFRNQQIPQIQKVILNSLYSAFFYNGMDRQKIVLFNRVQDFLEEILCSWITFEENIVDAALLIYGNYLLCFEEAQINEKISCNLQLGNYVADRKTLSFFYFRLTIDRFQNAIDNPRPTSHELQVVHPLQKTYRSRYLSECMPLTGGVTCTSLLCDRLRNPYVTLKTTPNFQGKVRVDWLTIPNKMGQRHTMPYYLISRDVSSPRHQGVYIMYDVNADMNGIVRLYLSLYKPTLSELARNQPIPLFQPAMDLLHRSSVVNHQQMSPRQLVREFHLNKSQLAFTLCTRANDESFVVQWDTTVFSTVMTETRGILRNAATIFTFDYILPSSTNMDDGYKEELPASEDVMERRKRQKLDDTRIEDPIKLQSTTTATSMVNASLLILPVELVHNILDYFDAKTVLSLRRVCKQMYDLVNTYNRFKFIFKSTSSPLAIESIFQKISPENVVSLTIVDVNNTDQSTNEEQYPFYSLFHNLHFTRLRSMTFHGVPGEEVAHWAEHILNVDSLALLSIQWSELARQRTWPSVLSTFRQYHLRQLCINHVHNLTEHILWPDQWILEHLTINECTYREYVTLLLQLPHLRTFSTRQCIVSDADISAPSSINRNSVTAKLESLTVTHCLLSMPYLQMLLSLTPSVRRLQLASHRQMFDLFFNATHWENLIPAILPQLDKFEFIFFHTYDDEDNSIDVEALLASFRTPFWLDNERWLVAAAYALHENDIWLYTMPLRFVCVRDVVRLETSTMSGDTFRLTKRPLHKTIKSLSEQTPIILDLHANQISSLKRDYLINALHKNVRLVELNLGGHQIGNQGVKNLVNALRNNRALKILFLWENQIDDEGAQYLADLLRHNTELKELYLGNNSIGDHGVQHLTDALRNNGTLTTLDLRSNGIGKQGIQHLCDVLKTNQTLITLGLAYNEIDVQASQCLTDALASNKTLEHLYVDESSILINTSVSTCTPTQ</sequence>
<dbReference type="InterPro" id="IPR001611">
    <property type="entry name" value="Leu-rich_rpt"/>
</dbReference>
<dbReference type="GO" id="GO:0005856">
    <property type="term" value="C:cytoskeleton"/>
    <property type="evidence" value="ECO:0007669"/>
    <property type="project" value="UniProtKB-SubCell"/>
</dbReference>
<dbReference type="PROSITE" id="PS50181">
    <property type="entry name" value="FBOX"/>
    <property type="match status" value="1"/>
</dbReference>
<dbReference type="InterPro" id="IPR036047">
    <property type="entry name" value="F-box-like_dom_sf"/>
</dbReference>
<dbReference type="OrthoDB" id="272549at2759"/>